<evidence type="ECO:0000256" key="3">
    <source>
        <dbReference type="ARBA" id="ARBA00022722"/>
    </source>
</evidence>
<dbReference type="GO" id="GO:0008409">
    <property type="term" value="F:5'-3' exonuclease activity"/>
    <property type="evidence" value="ECO:0007669"/>
    <property type="project" value="InterPro"/>
</dbReference>
<dbReference type="Gene3D" id="3.90.1640.30">
    <property type="match status" value="1"/>
</dbReference>
<keyword evidence="3" id="KW-0540">Nuclease</keyword>
<dbReference type="NCBIfam" id="TIGR00644">
    <property type="entry name" value="recJ"/>
    <property type="match status" value="1"/>
</dbReference>
<feature type="domain" description="DHHA1" evidence="7">
    <location>
        <begin position="346"/>
        <end position="439"/>
    </location>
</feature>
<dbReference type="InterPro" id="IPR018779">
    <property type="entry name" value="RecJ_C"/>
</dbReference>
<accession>A0A0M0GBX3</accession>
<dbReference type="InterPro" id="IPR001667">
    <property type="entry name" value="DDH_dom"/>
</dbReference>
<evidence type="ECO:0000256" key="5">
    <source>
        <dbReference type="ARBA" id="ARBA00022839"/>
    </source>
</evidence>
<reference evidence="11" key="1">
    <citation type="submission" date="2015-07" db="EMBL/GenBank/DDBJ databases">
        <title>Fjat-10036 dsm4.</title>
        <authorList>
            <person name="Liu B."/>
            <person name="Wang J."/>
            <person name="Zhu Y."/>
            <person name="Liu G."/>
            <person name="Chen Q."/>
            <person name="Chen Z."/>
            <person name="Lan J."/>
            <person name="Che J."/>
            <person name="Ge C."/>
            <person name="Shi H."/>
            <person name="Pan Z."/>
            <person name="Liu X."/>
        </authorList>
    </citation>
    <scope>NUCLEOTIDE SEQUENCE [LARGE SCALE GENOMIC DNA]</scope>
    <source>
        <strain evidence="11">DSM 4</strain>
    </source>
</reference>
<evidence type="ECO:0000313" key="11">
    <source>
        <dbReference type="Proteomes" id="UP000037109"/>
    </source>
</evidence>
<evidence type="ECO:0000256" key="2">
    <source>
        <dbReference type="ARBA" id="ARBA00019841"/>
    </source>
</evidence>
<dbReference type="Pfam" id="PF02272">
    <property type="entry name" value="DHHA1"/>
    <property type="match status" value="1"/>
</dbReference>
<comment type="similarity">
    <text evidence="1">Belongs to the RecJ family.</text>
</comment>
<evidence type="ECO:0000259" key="6">
    <source>
        <dbReference type="Pfam" id="PF01368"/>
    </source>
</evidence>
<protein>
    <recommendedName>
        <fullName evidence="2">Single-stranded-DNA-specific exonuclease RecJ</fullName>
    </recommendedName>
</protein>
<keyword evidence="11" id="KW-1185">Reference proteome</keyword>
<feature type="domain" description="DDH" evidence="6">
    <location>
        <begin position="83"/>
        <end position="226"/>
    </location>
</feature>
<dbReference type="GO" id="GO:0003676">
    <property type="term" value="F:nucleic acid binding"/>
    <property type="evidence" value="ECO:0007669"/>
    <property type="project" value="InterPro"/>
</dbReference>
<dbReference type="PANTHER" id="PTHR30255">
    <property type="entry name" value="SINGLE-STRANDED-DNA-SPECIFIC EXONUCLEASE RECJ"/>
    <property type="match status" value="1"/>
</dbReference>
<dbReference type="PATRIC" id="fig|1459.3.peg.1903"/>
<dbReference type="PANTHER" id="PTHR30255:SF2">
    <property type="entry name" value="SINGLE-STRANDED-DNA-SPECIFIC EXONUCLEASE RECJ"/>
    <property type="match status" value="1"/>
</dbReference>
<dbReference type="GO" id="GO:0006310">
    <property type="term" value="P:DNA recombination"/>
    <property type="evidence" value="ECO:0007669"/>
    <property type="project" value="InterPro"/>
</dbReference>
<evidence type="ECO:0000259" key="7">
    <source>
        <dbReference type="Pfam" id="PF02272"/>
    </source>
</evidence>
<evidence type="ECO:0000256" key="1">
    <source>
        <dbReference type="ARBA" id="ARBA00005915"/>
    </source>
</evidence>
<organism evidence="10 11">
    <name type="scientific">Sporosarcina globispora</name>
    <name type="common">Bacillus globisporus</name>
    <dbReference type="NCBI Taxonomy" id="1459"/>
    <lineage>
        <taxon>Bacteria</taxon>
        <taxon>Bacillati</taxon>
        <taxon>Bacillota</taxon>
        <taxon>Bacilli</taxon>
        <taxon>Bacillales</taxon>
        <taxon>Caryophanaceae</taxon>
        <taxon>Sporosarcina</taxon>
    </lineage>
</organism>
<evidence type="ECO:0000313" key="10">
    <source>
        <dbReference type="EMBL" id="KON86926.1"/>
    </source>
</evidence>
<name>A0A0M0GBX3_SPOGL</name>
<dbReference type="OrthoDB" id="9809852at2"/>
<dbReference type="Pfam" id="PF17768">
    <property type="entry name" value="RecJ_OB"/>
    <property type="match status" value="1"/>
</dbReference>
<keyword evidence="5" id="KW-0269">Exonuclease</keyword>
<dbReference type="InterPro" id="IPR041122">
    <property type="entry name" value="RecJ_OB"/>
</dbReference>
<dbReference type="Pfam" id="PF10141">
    <property type="entry name" value="ssDNA-exonuc_C"/>
    <property type="match status" value="1"/>
</dbReference>
<dbReference type="Pfam" id="PF01368">
    <property type="entry name" value="DHH"/>
    <property type="match status" value="1"/>
</dbReference>
<dbReference type="GO" id="GO:0006281">
    <property type="term" value="P:DNA repair"/>
    <property type="evidence" value="ECO:0007669"/>
    <property type="project" value="InterPro"/>
</dbReference>
<dbReference type="InterPro" id="IPR004610">
    <property type="entry name" value="RecJ"/>
</dbReference>
<gene>
    <name evidence="10" type="ORF">AF332_08975</name>
</gene>
<evidence type="ECO:0000259" key="9">
    <source>
        <dbReference type="Pfam" id="PF17768"/>
    </source>
</evidence>
<proteinExistence type="inferred from homology"/>
<feature type="domain" description="RecJ OB" evidence="9">
    <location>
        <begin position="455"/>
        <end position="561"/>
    </location>
</feature>
<dbReference type="AlphaFoldDB" id="A0A0M0GBX3"/>
<keyword evidence="4" id="KW-0378">Hydrolase</keyword>
<evidence type="ECO:0000256" key="4">
    <source>
        <dbReference type="ARBA" id="ARBA00022801"/>
    </source>
</evidence>
<dbReference type="SUPFAM" id="SSF64182">
    <property type="entry name" value="DHH phosphoesterases"/>
    <property type="match status" value="1"/>
</dbReference>
<dbReference type="InterPro" id="IPR051673">
    <property type="entry name" value="SSDNA_exonuclease_RecJ"/>
</dbReference>
<dbReference type="Gene3D" id="3.10.310.30">
    <property type="match status" value="1"/>
</dbReference>
<dbReference type="EMBL" id="LGUF01000007">
    <property type="protein sequence ID" value="KON86926.1"/>
    <property type="molecule type" value="Genomic_DNA"/>
</dbReference>
<dbReference type="RefSeq" id="WP_053434282.1">
    <property type="nucleotide sequence ID" value="NZ_LGUF01000007.1"/>
</dbReference>
<dbReference type="InterPro" id="IPR003156">
    <property type="entry name" value="DHHA1_dom"/>
</dbReference>
<sequence length="789" mass="88221">MLHSRTRWIVRQTQEDKVQQLSKELNIAPLAASLLINRGMDTVESARYFLLDKDQEFHDPFLMTDMARAVARIKEAIEKQEPILIFGDYDADGVTSTSVMMMALRDLGANVQFYIPNRFTEGYGPNIPAFEHAAEIGIRLIITVDTGISALNEAKAAKELGMDLIITDHHEPGPELPEAMAIVHPKHPDSKYPFRELAGVGVAFKLAHALYGEMPDQLLEIAAIGTIADLVSLKGENRLIAKRGIQKLKSTRNIGLNALFKGAGIELPAITEETIGFTIGPRLNAAGRLESADPAVDLLLTNDPFEAQTIADEIEMLNKERQAIVNDIAGQAVKEVETNFPISENSVIVVGKEGWNAGVIGIVASKLVEKFYRPAIVLSYDSEKGLAKGSARSIEGFDLFKNLSVCRDILPHFGGHPMAAGMTLSIDSVDDLRYRLNTLANEQLTEEDFIPVTTIDGVFHLQDISLSSIEEMQLLAPFGMGNPKPKVMIKDANIAAMRKIGSDQTHIKITIENDGSSLDGIGFGLGHLHEHISPYSKLSVIGELSINEWNNIKKPQIFLQDMAVNSWQLFDIRSLKRLERLQNVIPEHNTTWIFFNEEHISKFRTYAGENIVKITSAEDVAALALEGSNIVLADLPPSKEMLVRVFSGKKTARIYAHFYKEDSDYFSTMPTRDHFKWYFALIAKKGAIDIRRHANDIAKHKGWSRETVDFMSQVFFELDFVKINNGVISLNNTSTKRDLADSRTYQLKQAQYTLESDLLYSSFQQLKDWFDEVMQGAVKLEEAKEEKWI</sequence>
<dbReference type="Proteomes" id="UP000037109">
    <property type="component" value="Unassembled WGS sequence"/>
</dbReference>
<dbReference type="STRING" id="1459.AF332_08975"/>
<feature type="domain" description="Single-stranded-DNA-specific exonuclease RecJ C-terminal" evidence="8">
    <location>
        <begin position="568"/>
        <end position="770"/>
    </location>
</feature>
<evidence type="ECO:0000259" key="8">
    <source>
        <dbReference type="Pfam" id="PF10141"/>
    </source>
</evidence>
<dbReference type="InterPro" id="IPR038763">
    <property type="entry name" value="DHH_sf"/>
</dbReference>
<comment type="caution">
    <text evidence="10">The sequence shown here is derived from an EMBL/GenBank/DDBJ whole genome shotgun (WGS) entry which is preliminary data.</text>
</comment>